<keyword evidence="8" id="KW-1185">Reference proteome</keyword>
<evidence type="ECO:0000313" key="7">
    <source>
        <dbReference type="EMBL" id="GGB50369.1"/>
    </source>
</evidence>
<dbReference type="Pfam" id="PF00512">
    <property type="entry name" value="HisKA"/>
    <property type="match status" value="1"/>
</dbReference>
<protein>
    <recommendedName>
        <fullName evidence="2">histidine kinase</fullName>
        <ecNumber evidence="2">2.7.13.3</ecNumber>
    </recommendedName>
</protein>
<dbReference type="InterPro" id="IPR036890">
    <property type="entry name" value="HATPase_C_sf"/>
</dbReference>
<dbReference type="Proteomes" id="UP000603352">
    <property type="component" value="Unassembled WGS sequence"/>
</dbReference>
<name>A0ABQ1IQZ6_9PROT</name>
<keyword evidence="5" id="KW-0902">Two-component regulatory system</keyword>
<dbReference type="EMBL" id="BMDZ01000044">
    <property type="protein sequence ID" value="GGB50369.1"/>
    <property type="molecule type" value="Genomic_DNA"/>
</dbReference>
<dbReference type="InterPro" id="IPR003661">
    <property type="entry name" value="HisK_dim/P_dom"/>
</dbReference>
<dbReference type="SMART" id="SM00387">
    <property type="entry name" value="HATPase_c"/>
    <property type="match status" value="1"/>
</dbReference>
<dbReference type="PANTHER" id="PTHR43711:SF26">
    <property type="entry name" value="SENSOR HISTIDINE KINASE RCSC"/>
    <property type="match status" value="1"/>
</dbReference>
<dbReference type="Gene3D" id="3.30.565.10">
    <property type="entry name" value="Histidine kinase-like ATPase, C-terminal domain"/>
    <property type="match status" value="1"/>
</dbReference>
<gene>
    <name evidence="7" type="ORF">GCM10011505_34300</name>
</gene>
<dbReference type="InterPro" id="IPR050736">
    <property type="entry name" value="Sensor_HK_Regulatory"/>
</dbReference>
<evidence type="ECO:0000256" key="1">
    <source>
        <dbReference type="ARBA" id="ARBA00000085"/>
    </source>
</evidence>
<dbReference type="InterPro" id="IPR036097">
    <property type="entry name" value="HisK_dim/P_sf"/>
</dbReference>
<dbReference type="EC" id="2.7.13.3" evidence="2"/>
<dbReference type="CDD" id="cd00082">
    <property type="entry name" value="HisKA"/>
    <property type="match status" value="1"/>
</dbReference>
<evidence type="ECO:0000313" key="8">
    <source>
        <dbReference type="Proteomes" id="UP000603352"/>
    </source>
</evidence>
<reference evidence="8" key="1">
    <citation type="journal article" date="2019" name="Int. J. Syst. Evol. Microbiol.">
        <title>The Global Catalogue of Microorganisms (GCM) 10K type strain sequencing project: providing services to taxonomists for standard genome sequencing and annotation.</title>
        <authorList>
            <consortium name="The Broad Institute Genomics Platform"/>
            <consortium name="The Broad Institute Genome Sequencing Center for Infectious Disease"/>
            <person name="Wu L."/>
            <person name="Ma J."/>
        </authorList>
    </citation>
    <scope>NUCLEOTIDE SEQUENCE [LARGE SCALE GENOMIC DNA]</scope>
    <source>
        <strain evidence="8">CGMCC 1.10188</strain>
    </source>
</reference>
<comment type="caution">
    <text evidence="7">The sequence shown here is derived from an EMBL/GenBank/DDBJ whole genome shotgun (WGS) entry which is preliminary data.</text>
</comment>
<comment type="catalytic activity">
    <reaction evidence="1">
        <text>ATP + protein L-histidine = ADP + protein N-phospho-L-histidine.</text>
        <dbReference type="EC" id="2.7.13.3"/>
    </reaction>
</comment>
<dbReference type="Gene3D" id="1.10.287.130">
    <property type="match status" value="1"/>
</dbReference>
<dbReference type="SUPFAM" id="SSF47384">
    <property type="entry name" value="Homodimeric domain of signal transducing histidine kinase"/>
    <property type="match status" value="1"/>
</dbReference>
<dbReference type="InterPro" id="IPR003594">
    <property type="entry name" value="HATPase_dom"/>
</dbReference>
<dbReference type="SMART" id="SM00388">
    <property type="entry name" value="HisKA"/>
    <property type="match status" value="1"/>
</dbReference>
<dbReference type="Pfam" id="PF02518">
    <property type="entry name" value="HATPase_c"/>
    <property type="match status" value="1"/>
</dbReference>
<evidence type="ECO:0000256" key="4">
    <source>
        <dbReference type="ARBA" id="ARBA00022777"/>
    </source>
</evidence>
<organism evidence="7 8">
    <name type="scientific">Tistrella bauzanensis</name>
    <dbReference type="NCBI Taxonomy" id="657419"/>
    <lineage>
        <taxon>Bacteria</taxon>
        <taxon>Pseudomonadati</taxon>
        <taxon>Pseudomonadota</taxon>
        <taxon>Alphaproteobacteria</taxon>
        <taxon>Geminicoccales</taxon>
        <taxon>Geminicoccaceae</taxon>
        <taxon>Tistrella</taxon>
    </lineage>
</organism>
<dbReference type="PANTHER" id="PTHR43711">
    <property type="entry name" value="TWO-COMPONENT HISTIDINE KINASE"/>
    <property type="match status" value="1"/>
</dbReference>
<proteinExistence type="predicted"/>
<sequence length="429" mass="45643">MNRNLSPPIGAAGPIDPETVVAIPAAGDAGMVAAEAVLMATTDAMVLTDSSRQTVVLNDAARRLLGSDRMRLNFGRMAALVRGLRQRSPDDSRLMAHFQALTANPARSCRSDIQLRGLIPQILAVISRPASADGRLQIWVIRDQSDAIRVAANCRSCASDARAIHDALLARTEAMSRARTAAEAARAGAERVSRARTEFMAHLSHELRTPLNAILGFSEVIAREMMGPAGSPTYVDYARSIHTSGTELLSLIDDILDLSRIETGRLPIRSEPIDLCGLVRRICDSRAHPADHDRPADHDQAVVLTDLPNHPVMIDGDTAALARAIGHLLDTALRAAPPASPVIIQVTQSRHRTGIAIIDAGSVMTAVEIENALAAFGDTDSLIARGGRGRGLALSVAHALVRLQGGTLDIAPRDEGGMITRIHFPVAAS</sequence>
<evidence type="ECO:0000259" key="6">
    <source>
        <dbReference type="PROSITE" id="PS50109"/>
    </source>
</evidence>
<evidence type="ECO:0000256" key="3">
    <source>
        <dbReference type="ARBA" id="ARBA00022679"/>
    </source>
</evidence>
<dbReference type="InterPro" id="IPR005467">
    <property type="entry name" value="His_kinase_dom"/>
</dbReference>
<keyword evidence="4" id="KW-0418">Kinase</keyword>
<accession>A0ABQ1IQZ6</accession>
<dbReference type="RefSeq" id="WP_229708198.1">
    <property type="nucleotide sequence ID" value="NZ_BMDZ01000044.1"/>
</dbReference>
<keyword evidence="3" id="KW-0808">Transferase</keyword>
<feature type="domain" description="Histidine kinase" evidence="6">
    <location>
        <begin position="202"/>
        <end position="428"/>
    </location>
</feature>
<dbReference type="SUPFAM" id="SSF55874">
    <property type="entry name" value="ATPase domain of HSP90 chaperone/DNA topoisomerase II/histidine kinase"/>
    <property type="match status" value="1"/>
</dbReference>
<evidence type="ECO:0000256" key="2">
    <source>
        <dbReference type="ARBA" id="ARBA00012438"/>
    </source>
</evidence>
<dbReference type="PROSITE" id="PS50109">
    <property type="entry name" value="HIS_KIN"/>
    <property type="match status" value="1"/>
</dbReference>
<evidence type="ECO:0000256" key="5">
    <source>
        <dbReference type="ARBA" id="ARBA00023012"/>
    </source>
</evidence>